<dbReference type="InterPro" id="IPR025444">
    <property type="entry name" value="Monooxy_af470"/>
</dbReference>
<dbReference type="RefSeq" id="WP_348648718.1">
    <property type="nucleotide sequence ID" value="NZ_JACHLP010000006.1"/>
</dbReference>
<organism evidence="1 2">
    <name type="scientific">Roseateles oligotrophus</name>
    <dbReference type="NCBI Taxonomy" id="1769250"/>
    <lineage>
        <taxon>Bacteria</taxon>
        <taxon>Pseudomonadati</taxon>
        <taxon>Pseudomonadota</taxon>
        <taxon>Betaproteobacteria</taxon>
        <taxon>Burkholderiales</taxon>
        <taxon>Sphaerotilaceae</taxon>
        <taxon>Roseateles</taxon>
    </lineage>
</organism>
<dbReference type="EMBL" id="JACHLP010000006">
    <property type="protein sequence ID" value="MBB4844715.1"/>
    <property type="molecule type" value="Genomic_DNA"/>
</dbReference>
<name>A0A840LCS5_9BURK</name>
<evidence type="ECO:0000313" key="2">
    <source>
        <dbReference type="Proteomes" id="UP000562027"/>
    </source>
</evidence>
<dbReference type="Pfam" id="PF13826">
    <property type="entry name" value="Monooxy_af470-like"/>
    <property type="match status" value="1"/>
</dbReference>
<reference evidence="1 2" key="1">
    <citation type="submission" date="2020-08" db="EMBL/GenBank/DDBJ databases">
        <title>Functional genomics of gut bacteria from endangered species of beetles.</title>
        <authorList>
            <person name="Carlos-Shanley C."/>
        </authorList>
    </citation>
    <scope>NUCLEOTIDE SEQUENCE [LARGE SCALE GENOMIC DNA]</scope>
    <source>
        <strain evidence="1 2">S00239</strain>
    </source>
</reference>
<protein>
    <submittedName>
        <fullName evidence="1">GH15 family glucan-1,4-alpha-glucosidase</fullName>
    </submittedName>
</protein>
<keyword evidence="2" id="KW-1185">Reference proteome</keyword>
<dbReference type="AlphaFoldDB" id="A0A840LCS5"/>
<accession>A0A840LCS5</accession>
<dbReference type="Proteomes" id="UP000562027">
    <property type="component" value="Unassembled WGS sequence"/>
</dbReference>
<comment type="caution">
    <text evidence="1">The sequence shown here is derived from an EMBL/GenBank/DDBJ whole genome shotgun (WGS) entry which is preliminary data.</text>
</comment>
<sequence>MMIHRERLCASLDGDFVVFLIGMRINKPWLLHKWWPVAQAMPRMLKELQAKPELGLLHADLWFSRTILLVQYWRSMDQLLAYARNRESEHLPAWAAFNQAVGTDGTVGIWHESYAVSPGRYENVYLNMPAFGLGRAGHLQPASGLRKSAAGRLQASDSEPQSS</sequence>
<proteinExistence type="predicted"/>
<gene>
    <name evidence="1" type="ORF">HNP55_003259</name>
</gene>
<evidence type="ECO:0000313" key="1">
    <source>
        <dbReference type="EMBL" id="MBB4844715.1"/>
    </source>
</evidence>